<evidence type="ECO:0000313" key="4">
    <source>
        <dbReference type="EMBL" id="TGE70380.1"/>
    </source>
</evidence>
<evidence type="ECO:0000256" key="1">
    <source>
        <dbReference type="ARBA" id="ARBA00022723"/>
    </source>
</evidence>
<evidence type="ECO:0000313" key="5">
    <source>
        <dbReference type="Proteomes" id="UP000297646"/>
    </source>
</evidence>
<dbReference type="PANTHER" id="PTHR46124">
    <property type="entry name" value="D-AMINOACYL-TRNA DEACYLASE"/>
    <property type="match status" value="1"/>
</dbReference>
<dbReference type="Proteomes" id="UP000297646">
    <property type="component" value="Unassembled WGS sequence"/>
</dbReference>
<dbReference type="Pfam" id="PF01026">
    <property type="entry name" value="TatD_DNase"/>
    <property type="match status" value="1"/>
</dbReference>
<dbReference type="CDD" id="cd01310">
    <property type="entry name" value="TatD_DNAse"/>
    <property type="match status" value="1"/>
</dbReference>
<accession>A0A4Z0RXJ0</accession>
<dbReference type="PANTHER" id="PTHR46124:SF2">
    <property type="entry name" value="D-AMINOACYL-TRNA DEACYLASE"/>
    <property type="match status" value="1"/>
</dbReference>
<comment type="caution">
    <text evidence="4">The sequence shown here is derived from an EMBL/GenBank/DDBJ whole genome shotgun (WGS) entry which is preliminary data.</text>
</comment>
<sequence>MAIYDPTKRPADSFDTHTHLNDEAFWHDVAAYWARAREYRVVEMNVVGYDTVGNQRAIEIAHEFEGVHAIVGWQPGESGDFKPEDMATLREQLADPAVVGIGEMGLDYYWEENPTPDVQKAVFKAQLDLAREFHHKPVTIHTREATADTYEVLKDANVAEFGGVMHSFTGTAEEAKQFLDLGMYISFSGIATFKNAKDVHETLKSVPLDRLLVETDAPYLAPTPMRGKQNEPMFVRYTIQNIADQLGMTYNELADITTANAHRLWHLDK</sequence>
<dbReference type="Gene3D" id="3.20.20.140">
    <property type="entry name" value="Metal-dependent hydrolases"/>
    <property type="match status" value="1"/>
</dbReference>
<dbReference type="RefSeq" id="WP_135520934.1">
    <property type="nucleotide sequence ID" value="NZ_PVSN01000080.1"/>
</dbReference>
<feature type="binding site" evidence="3">
    <location>
        <position position="141"/>
    </location>
    <ligand>
        <name>a divalent metal cation</name>
        <dbReference type="ChEBI" id="CHEBI:60240"/>
        <label>2</label>
    </ligand>
</feature>
<keyword evidence="2 4" id="KW-0378">Hydrolase</keyword>
<evidence type="ECO:0000256" key="2">
    <source>
        <dbReference type="ARBA" id="ARBA00022801"/>
    </source>
</evidence>
<keyword evidence="1 3" id="KW-0479">Metal-binding</keyword>
<dbReference type="OrthoDB" id="9810005at2"/>
<protein>
    <submittedName>
        <fullName evidence="4">Hydrolase TatD</fullName>
    </submittedName>
</protein>
<feature type="binding site" evidence="3">
    <location>
        <position position="103"/>
    </location>
    <ligand>
        <name>a divalent metal cation</name>
        <dbReference type="ChEBI" id="CHEBI:60240"/>
        <label>1</label>
    </ligand>
</feature>
<dbReference type="NCBIfam" id="TIGR00010">
    <property type="entry name" value="YchF/TatD family DNA exonuclease"/>
    <property type="match status" value="1"/>
</dbReference>
<feature type="binding site" evidence="3">
    <location>
        <position position="166"/>
    </location>
    <ligand>
        <name>a divalent metal cation</name>
        <dbReference type="ChEBI" id="CHEBI:60240"/>
        <label>2</label>
    </ligand>
</feature>
<feature type="binding site" evidence="3">
    <location>
        <position position="17"/>
    </location>
    <ligand>
        <name>a divalent metal cation</name>
        <dbReference type="ChEBI" id="CHEBI:60240"/>
        <label>1</label>
    </ligand>
</feature>
<dbReference type="InterPro" id="IPR015991">
    <property type="entry name" value="TatD/YcfH-like"/>
</dbReference>
<dbReference type="FunFam" id="3.20.20.140:FF:000005">
    <property type="entry name" value="TatD family hydrolase"/>
    <property type="match status" value="1"/>
</dbReference>
<dbReference type="SUPFAM" id="SSF51556">
    <property type="entry name" value="Metallo-dependent hydrolases"/>
    <property type="match status" value="1"/>
</dbReference>
<organism evidence="4 5">
    <name type="scientific">Weissella confusa</name>
    <name type="common">Lactobacillus confusus</name>
    <dbReference type="NCBI Taxonomy" id="1583"/>
    <lineage>
        <taxon>Bacteria</taxon>
        <taxon>Bacillati</taxon>
        <taxon>Bacillota</taxon>
        <taxon>Bacilli</taxon>
        <taxon>Lactobacillales</taxon>
        <taxon>Lactobacillaceae</taxon>
        <taxon>Weissella</taxon>
    </lineage>
</organism>
<dbReference type="InterPro" id="IPR018228">
    <property type="entry name" value="DNase_TatD-rel_CS"/>
</dbReference>
<dbReference type="GO" id="GO:0005829">
    <property type="term" value="C:cytosol"/>
    <property type="evidence" value="ECO:0007669"/>
    <property type="project" value="TreeGrafter"/>
</dbReference>
<dbReference type="PIRSF" id="PIRSF005902">
    <property type="entry name" value="DNase_TatD"/>
    <property type="match status" value="1"/>
</dbReference>
<reference evidence="4 5" key="1">
    <citation type="submission" date="2018-03" db="EMBL/GenBank/DDBJ databases">
        <title>Genome sequencing of Weissella confusa isolates.</title>
        <authorList>
            <person name="Kajala I."/>
            <person name="Baruah R."/>
            <person name="Bergsveinson J."/>
            <person name="Juvonen R."/>
            <person name="Ziola B."/>
        </authorList>
    </citation>
    <scope>NUCLEOTIDE SEQUENCE [LARGE SCALE GENOMIC DNA]</scope>
    <source>
        <strain evidence="4 5">VTT E-062653</strain>
    </source>
</reference>
<dbReference type="AlphaFoldDB" id="A0A4Z0RXJ0"/>
<feature type="binding site" evidence="3">
    <location>
        <position position="19"/>
    </location>
    <ligand>
        <name>a divalent metal cation</name>
        <dbReference type="ChEBI" id="CHEBI:60240"/>
        <label>1</label>
    </ligand>
</feature>
<dbReference type="GO" id="GO:0046872">
    <property type="term" value="F:metal ion binding"/>
    <property type="evidence" value="ECO:0007669"/>
    <property type="project" value="UniProtKB-KW"/>
</dbReference>
<dbReference type="EMBL" id="PVSN01000080">
    <property type="protein sequence ID" value="TGE70380.1"/>
    <property type="molecule type" value="Genomic_DNA"/>
</dbReference>
<name>A0A4Z0RXJ0_WEICO</name>
<proteinExistence type="predicted"/>
<dbReference type="InterPro" id="IPR032466">
    <property type="entry name" value="Metal_Hydrolase"/>
</dbReference>
<gene>
    <name evidence="4" type="ORF">C6P11_10575</name>
</gene>
<dbReference type="PROSITE" id="PS01091">
    <property type="entry name" value="TATD_3"/>
    <property type="match status" value="1"/>
</dbReference>
<dbReference type="GO" id="GO:0004536">
    <property type="term" value="F:DNA nuclease activity"/>
    <property type="evidence" value="ECO:0007669"/>
    <property type="project" value="InterPro"/>
</dbReference>
<feature type="binding site" evidence="3">
    <location>
        <position position="216"/>
    </location>
    <ligand>
        <name>a divalent metal cation</name>
        <dbReference type="ChEBI" id="CHEBI:60240"/>
        <label>1</label>
    </ligand>
</feature>
<evidence type="ECO:0000256" key="3">
    <source>
        <dbReference type="PIRSR" id="PIRSR005902-1"/>
    </source>
</evidence>
<dbReference type="GO" id="GO:0016788">
    <property type="term" value="F:hydrolase activity, acting on ester bonds"/>
    <property type="evidence" value="ECO:0007669"/>
    <property type="project" value="InterPro"/>
</dbReference>
<dbReference type="InterPro" id="IPR001130">
    <property type="entry name" value="TatD-like"/>
</dbReference>